<dbReference type="PANTHER" id="PTHR43157">
    <property type="entry name" value="PHOSPHATIDYLINOSITOL-GLYCAN BIOSYNTHESIS CLASS F PROTEIN-RELATED"/>
    <property type="match status" value="1"/>
</dbReference>
<keyword evidence="4" id="KW-1185">Reference proteome</keyword>
<dbReference type="InterPro" id="IPR002347">
    <property type="entry name" value="SDR_fam"/>
</dbReference>
<reference evidence="3 4" key="1">
    <citation type="journal article" date="2013" name="Nature">
        <title>Insights into bilaterian evolution from three spiralian genomes.</title>
        <authorList>
            <person name="Simakov O."/>
            <person name="Marletaz F."/>
            <person name="Cho S.J."/>
            <person name="Edsinger-Gonzales E."/>
            <person name="Havlak P."/>
            <person name="Hellsten U."/>
            <person name="Kuo D.H."/>
            <person name="Larsson T."/>
            <person name="Lv J."/>
            <person name="Arendt D."/>
            <person name="Savage R."/>
            <person name="Osoegawa K."/>
            <person name="de Jong P."/>
            <person name="Grimwood J."/>
            <person name="Chapman J.A."/>
            <person name="Shapiro H."/>
            <person name="Aerts A."/>
            <person name="Otillar R.P."/>
            <person name="Terry A.Y."/>
            <person name="Boore J.L."/>
            <person name="Grigoriev I.V."/>
            <person name="Lindberg D.R."/>
            <person name="Seaver E.C."/>
            <person name="Weisblat D.A."/>
            <person name="Putnam N.H."/>
            <person name="Rokhsar D.S."/>
        </authorList>
    </citation>
    <scope>NUCLEOTIDE SEQUENCE [LARGE SCALE GENOMIC DNA]</scope>
</reference>
<dbReference type="AlphaFoldDB" id="V3YZA7"/>
<gene>
    <name evidence="3" type="ORF">LOTGIDRAFT_197173</name>
</gene>
<dbReference type="Proteomes" id="UP000030746">
    <property type="component" value="Unassembled WGS sequence"/>
</dbReference>
<name>V3YZA7_LOTGI</name>
<dbReference type="Gene3D" id="3.40.50.720">
    <property type="entry name" value="NAD(P)-binding Rossmann-like Domain"/>
    <property type="match status" value="1"/>
</dbReference>
<dbReference type="STRING" id="225164.V3YZA7"/>
<dbReference type="GO" id="GO:0016491">
    <property type="term" value="F:oxidoreductase activity"/>
    <property type="evidence" value="ECO:0007669"/>
    <property type="project" value="UniProtKB-KW"/>
</dbReference>
<evidence type="ECO:0000256" key="2">
    <source>
        <dbReference type="SAM" id="Phobius"/>
    </source>
</evidence>
<keyword evidence="1" id="KW-0560">Oxidoreductase</keyword>
<dbReference type="CDD" id="cd05327">
    <property type="entry name" value="retinol-DH_like_SDR_c_like"/>
    <property type="match status" value="1"/>
</dbReference>
<dbReference type="GeneID" id="20245232"/>
<keyword evidence="2" id="KW-0812">Transmembrane</keyword>
<evidence type="ECO:0000256" key="1">
    <source>
        <dbReference type="ARBA" id="ARBA00023002"/>
    </source>
</evidence>
<dbReference type="SUPFAM" id="SSF51735">
    <property type="entry name" value="NAD(P)-binding Rossmann-fold domains"/>
    <property type="match status" value="1"/>
</dbReference>
<dbReference type="OrthoDB" id="191139at2759"/>
<organism evidence="3 4">
    <name type="scientific">Lottia gigantea</name>
    <name type="common">Giant owl limpet</name>
    <dbReference type="NCBI Taxonomy" id="225164"/>
    <lineage>
        <taxon>Eukaryota</taxon>
        <taxon>Metazoa</taxon>
        <taxon>Spiralia</taxon>
        <taxon>Lophotrochozoa</taxon>
        <taxon>Mollusca</taxon>
        <taxon>Gastropoda</taxon>
        <taxon>Patellogastropoda</taxon>
        <taxon>Lottioidea</taxon>
        <taxon>Lottiidae</taxon>
        <taxon>Lottia</taxon>
    </lineage>
</organism>
<evidence type="ECO:0000313" key="4">
    <source>
        <dbReference type="Proteomes" id="UP000030746"/>
    </source>
</evidence>
<keyword evidence="2" id="KW-0472">Membrane</keyword>
<proteinExistence type="predicted"/>
<dbReference type="HOGENOM" id="CLU_010194_44_5_1"/>
<dbReference type="KEGG" id="lgi:LOTGIDRAFT_197173"/>
<protein>
    <recommendedName>
        <fullName evidence="5">Retinol dehydrogenase 14</fullName>
    </recommendedName>
</protein>
<evidence type="ECO:0008006" key="5">
    <source>
        <dbReference type="Google" id="ProtNLM"/>
    </source>
</evidence>
<keyword evidence="2" id="KW-1133">Transmembrane helix</keyword>
<feature type="transmembrane region" description="Helical" evidence="2">
    <location>
        <begin position="20"/>
        <end position="36"/>
    </location>
</feature>
<evidence type="ECO:0000313" key="3">
    <source>
        <dbReference type="EMBL" id="ESO83498.1"/>
    </source>
</evidence>
<dbReference type="PRINTS" id="PR00081">
    <property type="entry name" value="GDHRDH"/>
</dbReference>
<sequence length="345" mass="38672">MGNQKLLPEGFPDPDAIFTSWYPIIIAVVCGALYAIRQYLRGPKCMGTADLKGKTAIVTGANTGIGQHVAFDLAYKGAKVILACKNLEAGQEAVDDIKKRSRNENVKLMKLNLASFVSIRDFVEEFKKNESNLDILVNNAGVMMMPFMESEENFEMQFGVNYLGTFLLTELLLDVLKKTKGSRIINTIASAVNLGDINYDDINLTKDYSPGKGFAQSKYALAVYSLHLADRLKDFGVNVYLVNPGVVNSNAHRYMPFRSNKFLSFGFTVPMYFLMKLPEDGAQTTIYCSTAQDLDKVTGKCYKDLAEVQLDDNVTNIEHREKLYKQTLIWTQLKDQKKKALETDI</sequence>
<dbReference type="OMA" id="RQYMRGA"/>
<accession>V3YZA7</accession>
<dbReference type="InterPro" id="IPR036291">
    <property type="entry name" value="NAD(P)-bd_dom_sf"/>
</dbReference>
<dbReference type="PANTHER" id="PTHR43157:SF31">
    <property type="entry name" value="PHOSPHATIDYLINOSITOL-GLYCAN BIOSYNTHESIS CLASS F PROTEIN"/>
    <property type="match status" value="1"/>
</dbReference>
<dbReference type="RefSeq" id="XP_009065756.1">
    <property type="nucleotide sequence ID" value="XM_009067508.1"/>
</dbReference>
<dbReference type="Pfam" id="PF00106">
    <property type="entry name" value="adh_short"/>
    <property type="match status" value="1"/>
</dbReference>
<dbReference type="CTD" id="20245232"/>
<dbReference type="EMBL" id="KB203660">
    <property type="protein sequence ID" value="ESO83498.1"/>
    <property type="molecule type" value="Genomic_DNA"/>
</dbReference>